<accession>A0A914GUA6</accession>
<evidence type="ECO:0000256" key="1">
    <source>
        <dbReference type="ARBA" id="ARBA00001947"/>
    </source>
</evidence>
<dbReference type="GO" id="GO:0003876">
    <property type="term" value="F:AMP deaminase activity"/>
    <property type="evidence" value="ECO:0007669"/>
    <property type="project" value="UniProtKB-EC"/>
</dbReference>
<name>A0A914GUA6_GLORO</name>
<dbReference type="Proteomes" id="UP000887572">
    <property type="component" value="Unplaced"/>
</dbReference>
<dbReference type="AlphaFoldDB" id="A0A914GUA6"/>
<dbReference type="PANTHER" id="PTHR11359">
    <property type="entry name" value="AMP DEAMINASE"/>
    <property type="match status" value="1"/>
</dbReference>
<dbReference type="GO" id="GO:0005829">
    <property type="term" value="C:cytosol"/>
    <property type="evidence" value="ECO:0007669"/>
    <property type="project" value="TreeGrafter"/>
</dbReference>
<feature type="region of interest" description="Disordered" evidence="8">
    <location>
        <begin position="285"/>
        <end position="328"/>
    </location>
</feature>
<evidence type="ECO:0000256" key="3">
    <source>
        <dbReference type="ARBA" id="ARBA00006676"/>
    </source>
</evidence>
<sequence>MLNTFALRPHCGEAGAVNHLSVAYLTSESIAHGLLLRKVPVLQYLFYLGQIGIAMSPLSNDSLFLPLQRNPMSDFLMRGMNISLSTDDPLQFHLTEDPFMEEYSIARRHWSLSWSDMCELARNSVLQSGFDERVKQLWLGPNYKEEGVLGNDMARTNVPNTRVAFRHKMLTGEFCSLSQLLVAFSGLDPRIPDGYHNDPRAQKAFSADCVYRFLPMSIKEKRPPHSCQLPLNASVIDAIEGIKGALLPEAKNSIPRGDGADDMTIWPRHLAKTLRCVTSARAERFPWHPPARPSAVGNHPIDKTKSPIASEMNKATKPLPNHRSTRRQ</sequence>
<keyword evidence="5" id="KW-0479">Metal-binding</keyword>
<dbReference type="Gene3D" id="3.20.20.140">
    <property type="entry name" value="Metal-dependent hydrolases"/>
    <property type="match status" value="1"/>
</dbReference>
<evidence type="ECO:0000256" key="4">
    <source>
        <dbReference type="ARBA" id="ARBA00012775"/>
    </source>
</evidence>
<evidence type="ECO:0000256" key="2">
    <source>
        <dbReference type="ARBA" id="ARBA00004955"/>
    </source>
</evidence>
<dbReference type="WBParaSite" id="Gr19_v10_g1140.t1">
    <property type="protein sequence ID" value="Gr19_v10_g1140.t1"/>
    <property type="gene ID" value="Gr19_v10_g1140"/>
</dbReference>
<keyword evidence="7" id="KW-0862">Zinc</keyword>
<reference evidence="10" key="1">
    <citation type="submission" date="2022-11" db="UniProtKB">
        <authorList>
            <consortium name="WormBaseParasite"/>
        </authorList>
    </citation>
    <scope>IDENTIFICATION</scope>
</reference>
<evidence type="ECO:0000313" key="9">
    <source>
        <dbReference type="Proteomes" id="UP000887572"/>
    </source>
</evidence>
<dbReference type="GO" id="GO:0046033">
    <property type="term" value="P:AMP metabolic process"/>
    <property type="evidence" value="ECO:0007669"/>
    <property type="project" value="TreeGrafter"/>
</dbReference>
<dbReference type="GO" id="GO:0032264">
    <property type="term" value="P:IMP salvage"/>
    <property type="evidence" value="ECO:0007669"/>
    <property type="project" value="InterPro"/>
</dbReference>
<dbReference type="EC" id="3.5.4.6" evidence="4"/>
<evidence type="ECO:0000256" key="6">
    <source>
        <dbReference type="ARBA" id="ARBA00022801"/>
    </source>
</evidence>
<keyword evidence="6" id="KW-0378">Hydrolase</keyword>
<dbReference type="GO" id="GO:0046872">
    <property type="term" value="F:metal ion binding"/>
    <property type="evidence" value="ECO:0007669"/>
    <property type="project" value="UniProtKB-KW"/>
</dbReference>
<dbReference type="PANTHER" id="PTHR11359:SF0">
    <property type="entry name" value="AMP DEAMINASE"/>
    <property type="match status" value="1"/>
</dbReference>
<dbReference type="InterPro" id="IPR032466">
    <property type="entry name" value="Metal_Hydrolase"/>
</dbReference>
<evidence type="ECO:0000256" key="7">
    <source>
        <dbReference type="ARBA" id="ARBA00022833"/>
    </source>
</evidence>
<evidence type="ECO:0000256" key="8">
    <source>
        <dbReference type="SAM" id="MobiDB-lite"/>
    </source>
</evidence>
<comment type="pathway">
    <text evidence="2">Purine metabolism; IMP biosynthesis via salvage pathway; IMP from AMP: step 1/1.</text>
</comment>
<dbReference type="Pfam" id="PF19326">
    <property type="entry name" value="AMP_deaminase"/>
    <property type="match status" value="1"/>
</dbReference>
<evidence type="ECO:0000313" key="10">
    <source>
        <dbReference type="WBParaSite" id="Gr19_v10_g1140.t1"/>
    </source>
</evidence>
<dbReference type="PROSITE" id="PS00485">
    <property type="entry name" value="A_DEAMINASE"/>
    <property type="match status" value="1"/>
</dbReference>
<protein>
    <recommendedName>
        <fullName evidence="4">AMP deaminase</fullName>
        <ecNumber evidence="4">3.5.4.6</ecNumber>
    </recommendedName>
</protein>
<keyword evidence="9" id="KW-1185">Reference proteome</keyword>
<proteinExistence type="inferred from homology"/>
<evidence type="ECO:0000256" key="5">
    <source>
        <dbReference type="ARBA" id="ARBA00022723"/>
    </source>
</evidence>
<dbReference type="InterPro" id="IPR006329">
    <property type="entry name" value="AMPD"/>
</dbReference>
<organism evidence="9 10">
    <name type="scientific">Globodera rostochiensis</name>
    <name type="common">Golden nematode worm</name>
    <name type="synonym">Heterodera rostochiensis</name>
    <dbReference type="NCBI Taxonomy" id="31243"/>
    <lineage>
        <taxon>Eukaryota</taxon>
        <taxon>Metazoa</taxon>
        <taxon>Ecdysozoa</taxon>
        <taxon>Nematoda</taxon>
        <taxon>Chromadorea</taxon>
        <taxon>Rhabditida</taxon>
        <taxon>Tylenchina</taxon>
        <taxon>Tylenchomorpha</taxon>
        <taxon>Tylenchoidea</taxon>
        <taxon>Heteroderidae</taxon>
        <taxon>Heteroderinae</taxon>
        <taxon>Globodera</taxon>
    </lineage>
</organism>
<dbReference type="InterPro" id="IPR006650">
    <property type="entry name" value="A/AMP_deam_AS"/>
</dbReference>
<comment type="similarity">
    <text evidence="3">Belongs to the metallo-dependent hydrolases superfamily. Adenosine and AMP deaminases family.</text>
</comment>
<dbReference type="SUPFAM" id="SSF51556">
    <property type="entry name" value="Metallo-dependent hydrolases"/>
    <property type="match status" value="1"/>
</dbReference>
<comment type="cofactor">
    <cofactor evidence="1">
        <name>Zn(2+)</name>
        <dbReference type="ChEBI" id="CHEBI:29105"/>
    </cofactor>
</comment>